<evidence type="ECO:0000313" key="3">
    <source>
        <dbReference type="Proteomes" id="UP000661077"/>
    </source>
</evidence>
<keyword evidence="1" id="KW-1277">Toxin-antitoxin system</keyword>
<dbReference type="InterPro" id="IPR009956">
    <property type="entry name" value="Post-segregation_anti-tox_CcdA"/>
</dbReference>
<evidence type="ECO:0000256" key="1">
    <source>
        <dbReference type="ARBA" id="ARBA00022649"/>
    </source>
</evidence>
<dbReference type="RefSeq" id="WP_203167737.1">
    <property type="nucleotide sequence ID" value="NZ_JAEVLS010000002.1"/>
</dbReference>
<sequence length="80" mass="9007">MPPATRAQAKTATNVSIRRELLEAARASKINLSATLEQALIEKLQEAQQQQWRDDNLEAIAAYNQHVEKHGVFSDDSRSF</sequence>
<dbReference type="Pfam" id="PF07362">
    <property type="entry name" value="CcdA"/>
    <property type="match status" value="1"/>
</dbReference>
<name>A0ABS1WXK9_9GAMM</name>
<comment type="caution">
    <text evidence="2">The sequence shown here is derived from an EMBL/GenBank/DDBJ whole genome shotgun (WGS) entry which is preliminary data.</text>
</comment>
<proteinExistence type="predicted"/>
<dbReference type="EMBL" id="JAEVLS010000002">
    <property type="protein sequence ID" value="MBM0105709.1"/>
    <property type="molecule type" value="Genomic_DNA"/>
</dbReference>
<reference evidence="2 3" key="1">
    <citation type="journal article" date="2021" name="Int. J. Syst. Evol. Microbiol.">
        <title>Steroidobacter gossypii sp. nov., isolated from soil of cotton cropping field.</title>
        <authorList>
            <person name="Huang R."/>
            <person name="Yang S."/>
            <person name="Zhen C."/>
            <person name="Liu W."/>
        </authorList>
    </citation>
    <scope>NUCLEOTIDE SEQUENCE [LARGE SCALE GENOMIC DNA]</scope>
    <source>
        <strain evidence="2 3">S1-65</strain>
    </source>
</reference>
<gene>
    <name evidence="2" type="ORF">JM946_13170</name>
</gene>
<evidence type="ECO:0000313" key="2">
    <source>
        <dbReference type="EMBL" id="MBM0105709.1"/>
    </source>
</evidence>
<protein>
    <submittedName>
        <fullName evidence="2">Type II toxin-antitoxin system CcdA family antitoxin</fullName>
    </submittedName>
</protein>
<keyword evidence="3" id="KW-1185">Reference proteome</keyword>
<accession>A0ABS1WXK9</accession>
<dbReference type="Proteomes" id="UP000661077">
    <property type="component" value="Unassembled WGS sequence"/>
</dbReference>
<organism evidence="2 3">
    <name type="scientific">Steroidobacter gossypii</name>
    <dbReference type="NCBI Taxonomy" id="2805490"/>
    <lineage>
        <taxon>Bacteria</taxon>
        <taxon>Pseudomonadati</taxon>
        <taxon>Pseudomonadota</taxon>
        <taxon>Gammaproteobacteria</taxon>
        <taxon>Steroidobacterales</taxon>
        <taxon>Steroidobacteraceae</taxon>
        <taxon>Steroidobacter</taxon>
    </lineage>
</organism>